<reference evidence="6" key="1">
    <citation type="journal article" date="2013" name="Stand. Genomic Sci.">
        <title>Complete genome sequence of Desulfocapsa sulfexigens, a marine deltaproteobacterium specialized in disproportionating inorganic sulfur compounds.</title>
        <authorList>
            <person name="Finster K.W."/>
            <person name="Kjeldsen K.U."/>
            <person name="Kube M."/>
            <person name="Reinhardt R."/>
            <person name="Mussmann M."/>
            <person name="Amann R."/>
            <person name="Schreiber L."/>
        </authorList>
    </citation>
    <scope>NUCLEOTIDE SEQUENCE [LARGE SCALE GENOMIC DNA]</scope>
    <source>
        <strain evidence="6">DSM 10523 / SB164P1</strain>
    </source>
</reference>
<name>M1PNL5_DESSD</name>
<accession>M1PNL5</accession>
<evidence type="ECO:0000313" key="6">
    <source>
        <dbReference type="Proteomes" id="UP000011721"/>
    </source>
</evidence>
<sequence>MLNQENQIFIGKLIHSINRFPAGQFKQQVMDHLMKLIPFDMALWAGGYTQELQLNNVFLYNLPNSLMDSWEQIKHQDKLLAGLIANPGKTLDVFDFYSRHERENLAIYQQHSKLFGIENAISTAIPNPKTGLLEIMSLYRQNPEQTFTDKEQLAKQFVFPLMINALHANQIQHMVNLAKVNSTSALVLCDNKAWIRFSEPECIQLLKQQWPQWSGPVLPKSVAAWLHTKASLPLKRRKLVFIRKQIDDMILLQVYPANDVTDLLSKREDQIARIFASGLTYKEIATDLELSPATVRRHIESVYKKLMVSNKIELHQALHSD</sequence>
<evidence type="ECO:0000259" key="4">
    <source>
        <dbReference type="PROSITE" id="PS50043"/>
    </source>
</evidence>
<dbReference type="KEGG" id="dsf:UWK_01436"/>
<dbReference type="GO" id="GO:0006355">
    <property type="term" value="P:regulation of DNA-templated transcription"/>
    <property type="evidence" value="ECO:0007669"/>
    <property type="project" value="InterPro"/>
</dbReference>
<dbReference type="SUPFAM" id="SSF46894">
    <property type="entry name" value="C-terminal effector domain of the bipartite response regulators"/>
    <property type="match status" value="1"/>
</dbReference>
<dbReference type="EMBL" id="CP003985">
    <property type="protein sequence ID" value="AGF77996.1"/>
    <property type="molecule type" value="Genomic_DNA"/>
</dbReference>
<dbReference type="PANTHER" id="PTHR44688:SF16">
    <property type="entry name" value="DNA-BINDING TRANSCRIPTIONAL ACTIVATOR DEVR_DOSR"/>
    <property type="match status" value="1"/>
</dbReference>
<gene>
    <name evidence="5" type="ordered locus">UWK_01436</name>
</gene>
<dbReference type="PROSITE" id="PS50043">
    <property type="entry name" value="HTH_LUXR_2"/>
    <property type="match status" value="1"/>
</dbReference>
<dbReference type="HOGENOM" id="CLU_046971_0_0_7"/>
<dbReference type="OrthoDB" id="5512014at2"/>
<dbReference type="Gene3D" id="1.10.10.10">
    <property type="entry name" value="Winged helix-like DNA-binding domain superfamily/Winged helix DNA-binding domain"/>
    <property type="match status" value="1"/>
</dbReference>
<feature type="domain" description="HTH luxR-type" evidence="4">
    <location>
        <begin position="257"/>
        <end position="321"/>
    </location>
</feature>
<dbReference type="InterPro" id="IPR000792">
    <property type="entry name" value="Tscrpt_reg_LuxR_C"/>
</dbReference>
<keyword evidence="6" id="KW-1185">Reference proteome</keyword>
<dbReference type="GO" id="GO:0003677">
    <property type="term" value="F:DNA binding"/>
    <property type="evidence" value="ECO:0007669"/>
    <property type="project" value="UniProtKB-KW"/>
</dbReference>
<protein>
    <submittedName>
        <fullName evidence="5">CheY-like receiver domain and HTH DNA-binding domain-containing response regulator</fullName>
    </submittedName>
</protein>
<dbReference type="STRING" id="1167006.UWK_01436"/>
<dbReference type="Proteomes" id="UP000011721">
    <property type="component" value="Chromosome"/>
</dbReference>
<evidence type="ECO:0000313" key="5">
    <source>
        <dbReference type="EMBL" id="AGF77996.1"/>
    </source>
</evidence>
<keyword evidence="3" id="KW-0804">Transcription</keyword>
<dbReference type="AlphaFoldDB" id="M1PNL5"/>
<dbReference type="Pfam" id="PF00196">
    <property type="entry name" value="GerE"/>
    <property type="match status" value="1"/>
</dbReference>
<proteinExistence type="predicted"/>
<keyword evidence="1" id="KW-0805">Transcription regulation</keyword>
<organism evidence="5 6">
    <name type="scientific">Desulfocapsa sulfexigens (strain DSM 10523 / SB164P1)</name>
    <dbReference type="NCBI Taxonomy" id="1167006"/>
    <lineage>
        <taxon>Bacteria</taxon>
        <taxon>Pseudomonadati</taxon>
        <taxon>Thermodesulfobacteriota</taxon>
        <taxon>Desulfobulbia</taxon>
        <taxon>Desulfobulbales</taxon>
        <taxon>Desulfocapsaceae</taxon>
        <taxon>Desulfocapsa</taxon>
    </lineage>
</organism>
<dbReference type="PANTHER" id="PTHR44688">
    <property type="entry name" value="DNA-BINDING TRANSCRIPTIONAL ACTIVATOR DEVR_DOSR"/>
    <property type="match status" value="1"/>
</dbReference>
<dbReference type="SMART" id="SM00421">
    <property type="entry name" value="HTH_LUXR"/>
    <property type="match status" value="1"/>
</dbReference>
<evidence type="ECO:0000256" key="1">
    <source>
        <dbReference type="ARBA" id="ARBA00023015"/>
    </source>
</evidence>
<dbReference type="InterPro" id="IPR036388">
    <property type="entry name" value="WH-like_DNA-bd_sf"/>
</dbReference>
<dbReference type="InterPro" id="IPR016032">
    <property type="entry name" value="Sig_transdc_resp-reg_C-effctor"/>
</dbReference>
<evidence type="ECO:0000256" key="2">
    <source>
        <dbReference type="ARBA" id="ARBA00023125"/>
    </source>
</evidence>
<dbReference type="CDD" id="cd06170">
    <property type="entry name" value="LuxR_C_like"/>
    <property type="match status" value="1"/>
</dbReference>
<dbReference type="eggNOG" id="COG2197">
    <property type="taxonomic scope" value="Bacteria"/>
</dbReference>
<dbReference type="RefSeq" id="WP_015403687.1">
    <property type="nucleotide sequence ID" value="NC_020304.1"/>
</dbReference>
<dbReference type="PROSITE" id="PS00622">
    <property type="entry name" value="HTH_LUXR_1"/>
    <property type="match status" value="1"/>
</dbReference>
<keyword evidence="2 5" id="KW-0238">DNA-binding</keyword>
<dbReference type="PRINTS" id="PR00038">
    <property type="entry name" value="HTHLUXR"/>
</dbReference>
<evidence type="ECO:0000256" key="3">
    <source>
        <dbReference type="ARBA" id="ARBA00023163"/>
    </source>
</evidence>